<feature type="domain" description="Competence protein CoiA nuclease-like" evidence="1">
    <location>
        <begin position="58"/>
        <end position="143"/>
    </location>
</feature>
<gene>
    <name evidence="3" type="ORF">ACFQ44_09540</name>
</gene>
<accession>A0ABW4D2V4</accession>
<reference evidence="4" key="1">
    <citation type="journal article" date="2019" name="Int. J. Syst. Evol. Microbiol.">
        <title>The Global Catalogue of Microorganisms (GCM) 10K type strain sequencing project: providing services to taxonomists for standard genome sequencing and annotation.</title>
        <authorList>
            <consortium name="The Broad Institute Genomics Platform"/>
            <consortium name="The Broad Institute Genome Sequencing Center for Infectious Disease"/>
            <person name="Wu L."/>
            <person name="Ma J."/>
        </authorList>
    </citation>
    <scope>NUCLEOTIDE SEQUENCE [LARGE SCALE GENOMIC DNA]</scope>
    <source>
        <strain evidence="4">CCM 8979</strain>
    </source>
</reference>
<evidence type="ECO:0000259" key="2">
    <source>
        <dbReference type="Pfam" id="PF25164"/>
    </source>
</evidence>
<dbReference type="EMBL" id="JBHTOD010000007">
    <property type="protein sequence ID" value="MFD1455906.1"/>
    <property type="molecule type" value="Genomic_DNA"/>
</dbReference>
<evidence type="ECO:0000259" key="1">
    <source>
        <dbReference type="Pfam" id="PF06054"/>
    </source>
</evidence>
<comment type="caution">
    <text evidence="3">The sequence shown here is derived from an EMBL/GenBank/DDBJ whole genome shotgun (WGS) entry which is preliminary data.</text>
</comment>
<organism evidence="3 4">
    <name type="scientific">Levilactobacillus lanxiensis</name>
    <dbReference type="NCBI Taxonomy" id="2799568"/>
    <lineage>
        <taxon>Bacteria</taxon>
        <taxon>Bacillati</taxon>
        <taxon>Bacillota</taxon>
        <taxon>Bacilli</taxon>
        <taxon>Lactobacillales</taxon>
        <taxon>Lactobacillaceae</taxon>
        <taxon>Levilactobacillus</taxon>
    </lineage>
</organism>
<name>A0ABW4D2V4_9LACO</name>
<evidence type="ECO:0000313" key="3">
    <source>
        <dbReference type="EMBL" id="MFD1455906.1"/>
    </source>
</evidence>
<dbReference type="Pfam" id="PF06054">
    <property type="entry name" value="CoiA_nuc"/>
    <property type="match status" value="1"/>
</dbReference>
<evidence type="ECO:0000313" key="4">
    <source>
        <dbReference type="Proteomes" id="UP001597189"/>
    </source>
</evidence>
<proteinExistence type="predicted"/>
<sequence>MLIAAREKQLVDAKNAGRGRSYVCPACQQQVVLHHGTRVQPYFAHRPQSPCTVKGEGETAQHVLGKRQLAEFFAPWGAITLERILPSIAQRADCWIAHQPRPIALEFQCSPINRDEVAERTRGYQGLGVYPLWLLGSRFAKQKLGWHLIDRFASWLNGWGLCLLFWDVDRHQLRVDHHICQAITGEYQCQSVWLTNVTDLSAGSQRRLWWAQPNLARFRWELDRDLHRSSTALKPLQTAVYLTGHHLAGFPQVLATVTVTAPIFGRGLLLWRIILAAWLFERSNVLTDTLERLAWTAFQLVGGEVTAVRFTGQTAYLTAIDDLLADLTQADLIKRTTTGWQVISEPHWDADYTAWLENDEKILG</sequence>
<dbReference type="Pfam" id="PF25164">
    <property type="entry name" value="CoiA_N"/>
    <property type="match status" value="1"/>
</dbReference>
<keyword evidence="4" id="KW-1185">Reference proteome</keyword>
<dbReference type="RefSeq" id="WP_203645975.1">
    <property type="nucleotide sequence ID" value="NZ_BOLN01000007.1"/>
</dbReference>
<feature type="domain" description="Competence protein CoiA-like N-terminal" evidence="2">
    <location>
        <begin position="18"/>
        <end position="53"/>
    </location>
</feature>
<dbReference type="InterPro" id="IPR057253">
    <property type="entry name" value="CoiA-like_N"/>
</dbReference>
<dbReference type="Proteomes" id="UP001597189">
    <property type="component" value="Unassembled WGS sequence"/>
</dbReference>
<protein>
    <submittedName>
        <fullName evidence="3">Competence protein CoiA</fullName>
    </submittedName>
</protein>
<dbReference type="InterPro" id="IPR010330">
    <property type="entry name" value="CoiA_nuc"/>
</dbReference>